<keyword evidence="2" id="KW-1185">Reference proteome</keyword>
<proteinExistence type="predicted"/>
<evidence type="ECO:0000313" key="2">
    <source>
        <dbReference type="Proteomes" id="UP000026960"/>
    </source>
</evidence>
<name>A0A0D3H7V1_9ORYZ</name>
<accession>A0A0D3H7V1</accession>
<reference evidence="1" key="1">
    <citation type="journal article" date="2009" name="Rice">
        <title>De Novo Next Generation Sequencing of Plant Genomes.</title>
        <authorList>
            <person name="Rounsley S."/>
            <person name="Marri P.R."/>
            <person name="Yu Y."/>
            <person name="He R."/>
            <person name="Sisneros N."/>
            <person name="Goicoechea J.L."/>
            <person name="Lee S.J."/>
            <person name="Angelova A."/>
            <person name="Kudrna D."/>
            <person name="Luo M."/>
            <person name="Affourtit J."/>
            <person name="Desany B."/>
            <person name="Knight J."/>
            <person name="Niazi F."/>
            <person name="Egholm M."/>
            <person name="Wing R.A."/>
        </authorList>
    </citation>
    <scope>NUCLEOTIDE SEQUENCE [LARGE SCALE GENOMIC DNA]</scope>
    <source>
        <strain evidence="1">cv. IRGC 105608</strain>
    </source>
</reference>
<sequence length="60" mass="6057">MANAAVPLAAADFEQVDQFACGGFSLTVAMNHLLAGGESRGREGATVGMEGMAAREAGEN</sequence>
<dbReference type="HOGENOM" id="CLU_2945375_0_0_1"/>
<dbReference type="EnsemblPlants" id="OBART09G13300.1">
    <property type="protein sequence ID" value="OBART09G13300.1"/>
    <property type="gene ID" value="OBART09G13300"/>
</dbReference>
<dbReference type="Proteomes" id="UP000026960">
    <property type="component" value="Chromosome 9"/>
</dbReference>
<protein>
    <submittedName>
        <fullName evidence="1">Uncharacterized protein</fullName>
    </submittedName>
</protein>
<organism evidence="1">
    <name type="scientific">Oryza barthii</name>
    <dbReference type="NCBI Taxonomy" id="65489"/>
    <lineage>
        <taxon>Eukaryota</taxon>
        <taxon>Viridiplantae</taxon>
        <taxon>Streptophyta</taxon>
        <taxon>Embryophyta</taxon>
        <taxon>Tracheophyta</taxon>
        <taxon>Spermatophyta</taxon>
        <taxon>Magnoliopsida</taxon>
        <taxon>Liliopsida</taxon>
        <taxon>Poales</taxon>
        <taxon>Poaceae</taxon>
        <taxon>BOP clade</taxon>
        <taxon>Oryzoideae</taxon>
        <taxon>Oryzeae</taxon>
        <taxon>Oryzinae</taxon>
        <taxon>Oryza</taxon>
    </lineage>
</organism>
<reference evidence="1" key="2">
    <citation type="submission" date="2015-03" db="UniProtKB">
        <authorList>
            <consortium name="EnsemblPlants"/>
        </authorList>
    </citation>
    <scope>IDENTIFICATION</scope>
</reference>
<dbReference type="PaxDb" id="65489-OBART09G13300.1"/>
<dbReference type="Gramene" id="OBART09G13300.1">
    <property type="protein sequence ID" value="OBART09G13300.1"/>
    <property type="gene ID" value="OBART09G13300"/>
</dbReference>
<evidence type="ECO:0000313" key="1">
    <source>
        <dbReference type="EnsemblPlants" id="OBART09G13300.1"/>
    </source>
</evidence>
<dbReference type="AlphaFoldDB" id="A0A0D3H7V1"/>